<dbReference type="InterPro" id="IPR051609">
    <property type="entry name" value="NmrA/Isoflavone_reductase-like"/>
</dbReference>
<protein>
    <submittedName>
        <fullName evidence="4">NAD(P)H-binding protein</fullName>
    </submittedName>
</protein>
<reference evidence="4" key="1">
    <citation type="submission" date="2024-05" db="EMBL/GenBank/DDBJ databases">
        <authorList>
            <person name="Kim S."/>
            <person name="Heo J."/>
            <person name="Choi H."/>
            <person name="Choi Y."/>
            <person name="Kwon S.-W."/>
            <person name="Kim Y."/>
        </authorList>
    </citation>
    <scope>NUCLEOTIDE SEQUENCE</scope>
    <source>
        <strain evidence="4">KACC 23699</strain>
    </source>
</reference>
<dbReference type="GO" id="GO:0016491">
    <property type="term" value="F:oxidoreductase activity"/>
    <property type="evidence" value="ECO:0007669"/>
    <property type="project" value="UniProtKB-KW"/>
</dbReference>
<name>A0AAU7JXW1_9MICO</name>
<dbReference type="SUPFAM" id="SSF51735">
    <property type="entry name" value="NAD(P)-binding Rossmann-fold domains"/>
    <property type="match status" value="1"/>
</dbReference>
<dbReference type="PANTHER" id="PTHR47706:SF9">
    <property type="entry name" value="NMRA-LIKE DOMAIN-CONTAINING PROTEIN-RELATED"/>
    <property type="match status" value="1"/>
</dbReference>
<gene>
    <name evidence="4" type="ORF">ABEG17_08035</name>
</gene>
<feature type="domain" description="NAD(P)-binding" evidence="3">
    <location>
        <begin position="9"/>
        <end position="111"/>
    </location>
</feature>
<dbReference type="AlphaFoldDB" id="A0AAU7JXW1"/>
<dbReference type="InterPro" id="IPR036291">
    <property type="entry name" value="NAD(P)-bd_dom_sf"/>
</dbReference>
<keyword evidence="2" id="KW-0560">Oxidoreductase</keyword>
<evidence type="ECO:0000256" key="1">
    <source>
        <dbReference type="ARBA" id="ARBA00022857"/>
    </source>
</evidence>
<dbReference type="PANTHER" id="PTHR47706">
    <property type="entry name" value="NMRA-LIKE FAMILY PROTEIN"/>
    <property type="match status" value="1"/>
</dbReference>
<evidence type="ECO:0000259" key="3">
    <source>
        <dbReference type="Pfam" id="PF13460"/>
    </source>
</evidence>
<dbReference type="InterPro" id="IPR016040">
    <property type="entry name" value="NAD(P)-bd_dom"/>
</dbReference>
<proteinExistence type="predicted"/>
<organism evidence="4">
    <name type="scientific">Pedococcus sp. KACC 23699</name>
    <dbReference type="NCBI Taxonomy" id="3149228"/>
    <lineage>
        <taxon>Bacteria</taxon>
        <taxon>Bacillati</taxon>
        <taxon>Actinomycetota</taxon>
        <taxon>Actinomycetes</taxon>
        <taxon>Micrococcales</taxon>
        <taxon>Intrasporangiaceae</taxon>
        <taxon>Pedococcus</taxon>
    </lineage>
</organism>
<evidence type="ECO:0000313" key="4">
    <source>
        <dbReference type="EMBL" id="XBO45272.1"/>
    </source>
</evidence>
<dbReference type="RefSeq" id="WP_406832762.1">
    <property type="nucleotide sequence ID" value="NZ_CP157483.1"/>
</dbReference>
<evidence type="ECO:0000256" key="2">
    <source>
        <dbReference type="ARBA" id="ARBA00023002"/>
    </source>
</evidence>
<keyword evidence="1" id="KW-0521">NADP</keyword>
<sequence>MGRYVVMGAGAVGQRTARELVASGHEVRLVSRSGRGAHLAGVEAISADATDVDRVTELTQGAAALVNALNPPDYSAWDRDWPPLAASLLGAAERTGAGLVIVGNLYGYGRVDEPMTAHTPLRPNGHKGELRVRMWDEALAAAAQGRVRVTELRASDYTGPGIGGRTSMLQELVVAPVVRRRPVWLLVGDPDAPHTWTDVRDTGRLAAALAQDDRAWGRAWHVPSAPARSMRQVAAEVAALVGRRAPAVRAIPAPVVRGMGLAVPFLRELGETRHQFDRPFVLDSSETERVFGMAPTPWEQTLADTVAFVQGRTAHTGELPGNGISATAA</sequence>
<accession>A0AAU7JXW1</accession>
<dbReference type="Gene3D" id="3.40.50.720">
    <property type="entry name" value="NAD(P)-binding Rossmann-like Domain"/>
    <property type="match status" value="1"/>
</dbReference>
<dbReference type="Pfam" id="PF13460">
    <property type="entry name" value="NAD_binding_10"/>
    <property type="match status" value="1"/>
</dbReference>
<dbReference type="EMBL" id="CP157483">
    <property type="protein sequence ID" value="XBO45272.1"/>
    <property type="molecule type" value="Genomic_DNA"/>
</dbReference>